<dbReference type="RefSeq" id="WP_255910321.1">
    <property type="nucleotide sequence ID" value="NZ_JANFQO010000001.1"/>
</dbReference>
<sequence>MRSCCRHGLALGWLLLLLLDMPAFACDAAANPRGGEAPAARVAAILSVAQAGTASRPVIYDILLFNRGSGDRPDDPVSDELVDVLPAELALRRVDADAGTITVDLAGNRVRWNGALASGAAAVAIRIEADVVATPPATIRNQACAAYDSNGDGRNGRTVLSTDPSHPGAAVPTTFRFAGAQARRPRYRRHPASSSPP</sequence>
<keyword evidence="4" id="KW-1185">Reference proteome</keyword>
<gene>
    <name evidence="3" type="ORF">NM961_01010</name>
</gene>
<dbReference type="EMBL" id="JANFQO010000001">
    <property type="protein sequence ID" value="MCQ4163277.1"/>
    <property type="molecule type" value="Genomic_DNA"/>
</dbReference>
<reference evidence="3" key="1">
    <citation type="submission" date="2022-07" db="EMBL/GenBank/DDBJ databases">
        <title>Tahibacter sp., a new gammaproteobacterium isolated from the silt sample collected at pig farm.</title>
        <authorList>
            <person name="Chen H."/>
        </authorList>
    </citation>
    <scope>NUCLEOTIDE SEQUENCE</scope>
    <source>
        <strain evidence="3">P2K</strain>
    </source>
</reference>
<feature type="chain" id="PRO_5045878140" description="Repeat protein (TIGR01451 family)" evidence="2">
    <location>
        <begin position="26"/>
        <end position="197"/>
    </location>
</feature>
<proteinExistence type="predicted"/>
<evidence type="ECO:0000256" key="1">
    <source>
        <dbReference type="SAM" id="MobiDB-lite"/>
    </source>
</evidence>
<organism evidence="3 4">
    <name type="scientific">Tahibacter harae</name>
    <dbReference type="NCBI Taxonomy" id="2963937"/>
    <lineage>
        <taxon>Bacteria</taxon>
        <taxon>Pseudomonadati</taxon>
        <taxon>Pseudomonadota</taxon>
        <taxon>Gammaproteobacteria</taxon>
        <taxon>Lysobacterales</taxon>
        <taxon>Rhodanobacteraceae</taxon>
        <taxon>Tahibacter</taxon>
    </lineage>
</organism>
<feature type="region of interest" description="Disordered" evidence="1">
    <location>
        <begin position="177"/>
        <end position="197"/>
    </location>
</feature>
<evidence type="ECO:0000313" key="3">
    <source>
        <dbReference type="EMBL" id="MCQ4163277.1"/>
    </source>
</evidence>
<keyword evidence="2" id="KW-0732">Signal</keyword>
<evidence type="ECO:0000313" key="4">
    <source>
        <dbReference type="Proteomes" id="UP001165498"/>
    </source>
</evidence>
<accession>A0ABT1QNU3</accession>
<comment type="caution">
    <text evidence="3">The sequence shown here is derived from an EMBL/GenBank/DDBJ whole genome shotgun (WGS) entry which is preliminary data.</text>
</comment>
<name>A0ABT1QNU3_9GAMM</name>
<evidence type="ECO:0000256" key="2">
    <source>
        <dbReference type="SAM" id="SignalP"/>
    </source>
</evidence>
<feature type="signal peptide" evidence="2">
    <location>
        <begin position="1"/>
        <end position="25"/>
    </location>
</feature>
<protein>
    <recommendedName>
        <fullName evidence="5">Repeat protein (TIGR01451 family)</fullName>
    </recommendedName>
</protein>
<evidence type="ECO:0008006" key="5">
    <source>
        <dbReference type="Google" id="ProtNLM"/>
    </source>
</evidence>
<dbReference type="Proteomes" id="UP001165498">
    <property type="component" value="Unassembled WGS sequence"/>
</dbReference>